<dbReference type="SMART" id="SM00992">
    <property type="entry name" value="YccV-like"/>
    <property type="match status" value="1"/>
</dbReference>
<dbReference type="InterPro" id="IPR036623">
    <property type="entry name" value="Hemimethylated_DNA-bd_sf"/>
</dbReference>
<dbReference type="InterPro" id="IPR036047">
    <property type="entry name" value="F-box-like_dom_sf"/>
</dbReference>
<dbReference type="InterPro" id="IPR001810">
    <property type="entry name" value="F-box_dom"/>
</dbReference>
<accession>A0ABM1NC87</accession>
<evidence type="ECO:0000259" key="1">
    <source>
        <dbReference type="PROSITE" id="PS50181"/>
    </source>
</evidence>
<feature type="domain" description="F-box" evidence="1">
    <location>
        <begin position="1"/>
        <end position="48"/>
    </location>
</feature>
<dbReference type="Proteomes" id="UP000695000">
    <property type="component" value="Unplaced"/>
</dbReference>
<keyword evidence="2" id="KW-1185">Reference proteome</keyword>
<dbReference type="Pfam" id="PF08755">
    <property type="entry name" value="YccV-like"/>
    <property type="match status" value="1"/>
</dbReference>
<dbReference type="RefSeq" id="XP_017784437.1">
    <property type="nucleotide sequence ID" value="XM_017928948.1"/>
</dbReference>
<dbReference type="SUPFAM" id="SSF141255">
    <property type="entry name" value="YccV-like"/>
    <property type="match status" value="1"/>
</dbReference>
<dbReference type="InterPro" id="IPR011722">
    <property type="entry name" value="Hemimethylated_DNA-bd_dom"/>
</dbReference>
<sequence length="644" mass="76672">MMDRLPVEILEKIIGYSDIDLRDVISLSYTCKYFNNIIQNSNQVWKGIYHKQLSHDRVKKEAKQQINFKQLVKTLFELRSEVGRALDILTMINYRSHCLEECVRNFWEHFDASYEYEDVLHYLRAIYHRKRLNIWMDPISKKEYGNRTENFTLEYYVSDLLMYKNQQVAIDELDKFLQLPEEEQLLEVAASLVAKWCQPELKIAHEDISAKLDAMAKECTTMLRYHHPNHPYFEVDEDTLKKWRNQKLEQQNYRLDQRMQLINIINKVLFDKYKLLGDTFDYYSMSNSFINCVLERKSGLPIILSIVYEGVARRMGLNCEPLNTPVHFLLKLQGEKTAHSILFIDAFNAHTFTRLNEEGKLYSAEKIPTATTKQVLERMVANVDKAWERSGLLHPTIEANDDSFPMLKILNRIRIMGTEYFTDRLHRDPIYDYHRITSQGVLFKESLKNEQFNYRQLIHIVPRCRPTGMLYAVGVIVIHKVSDEVRFYGVIIDWSPVWEERMDPLNEYRNYKANFKSQPFYKVLSENRVIRYLPQEYLSLVVHHYPQRFFHENLDLGKHFSRFEDGVFIPNTAKSKEYCEDDIYRLVISKDVLRRMIRQALRQDDRLTVGYRCQCFKRNGLMCRMPYMSPIFNIFCTCDEPGMC</sequence>
<dbReference type="PANTHER" id="PTHR31350:SF21">
    <property type="entry name" value="F-BOX ONLY PROTEIN 21"/>
    <property type="match status" value="1"/>
</dbReference>
<dbReference type="PANTHER" id="PTHR31350">
    <property type="entry name" value="SI:DKEY-261L7.2"/>
    <property type="match status" value="1"/>
</dbReference>
<dbReference type="PROSITE" id="PS50181">
    <property type="entry name" value="FBOX"/>
    <property type="match status" value="1"/>
</dbReference>
<proteinExistence type="predicted"/>
<evidence type="ECO:0000313" key="3">
    <source>
        <dbReference type="RefSeq" id="XP_017784437.1"/>
    </source>
</evidence>
<dbReference type="Pfam" id="PF12937">
    <property type="entry name" value="F-box-like"/>
    <property type="match status" value="1"/>
</dbReference>
<name>A0ABM1NC87_NICVS</name>
<gene>
    <name evidence="3" type="primary">LOC108568057</name>
</gene>
<dbReference type="Gene3D" id="1.20.1280.50">
    <property type="match status" value="1"/>
</dbReference>
<reference evidence="3" key="1">
    <citation type="submission" date="2025-08" db="UniProtKB">
        <authorList>
            <consortium name="RefSeq"/>
        </authorList>
    </citation>
    <scope>IDENTIFICATION</scope>
    <source>
        <tissue evidence="3">Whole Larva</tissue>
    </source>
</reference>
<protein>
    <submittedName>
        <fullName evidence="3">F-box only protein 21-like</fullName>
    </submittedName>
</protein>
<dbReference type="SUPFAM" id="SSF81383">
    <property type="entry name" value="F-box domain"/>
    <property type="match status" value="1"/>
</dbReference>
<organism evidence="2 3">
    <name type="scientific">Nicrophorus vespilloides</name>
    <name type="common">Boreal carrion beetle</name>
    <dbReference type="NCBI Taxonomy" id="110193"/>
    <lineage>
        <taxon>Eukaryota</taxon>
        <taxon>Metazoa</taxon>
        <taxon>Ecdysozoa</taxon>
        <taxon>Arthropoda</taxon>
        <taxon>Hexapoda</taxon>
        <taxon>Insecta</taxon>
        <taxon>Pterygota</taxon>
        <taxon>Neoptera</taxon>
        <taxon>Endopterygota</taxon>
        <taxon>Coleoptera</taxon>
        <taxon>Polyphaga</taxon>
        <taxon>Staphyliniformia</taxon>
        <taxon>Silphidae</taxon>
        <taxon>Nicrophorinae</taxon>
        <taxon>Nicrophorus</taxon>
    </lineage>
</organism>
<dbReference type="Gene3D" id="2.30.30.390">
    <property type="entry name" value="Hemimethylated DNA-binding domain"/>
    <property type="match status" value="1"/>
</dbReference>
<dbReference type="Pfam" id="PF13369">
    <property type="entry name" value="Transglut_core2"/>
    <property type="match status" value="1"/>
</dbReference>
<dbReference type="InterPro" id="IPR032698">
    <property type="entry name" value="SirB1_N"/>
</dbReference>
<evidence type="ECO:0000313" key="2">
    <source>
        <dbReference type="Proteomes" id="UP000695000"/>
    </source>
</evidence>
<dbReference type="GeneID" id="108568057"/>